<reference evidence="2 3" key="1">
    <citation type="submission" date="2016-06" db="EMBL/GenBank/DDBJ databases">
        <authorList>
            <person name="Kjaerup R.B."/>
            <person name="Dalgaard T.S."/>
            <person name="Juul-Madsen H.R."/>
        </authorList>
    </citation>
    <scope>NUCLEOTIDE SEQUENCE [LARGE SCALE GENOMIC DNA]</scope>
</reference>
<proteinExistence type="predicted"/>
<sequence>MYGEKLPSTIDCRFLRHVFATILAIKHGQKHSAPDAMIDLGPDEQPPVYAEVAKLGSMARPHDMFAYPALLESKEGPLSTGITTLQTFRYIIARIQDDMARNDTSTALTELARLGETLDQSSVASQATSYDDVRTAVRKFRSELEQMDGQMKQTKNIVAEADARISTSLQRLDEGVRSLGQRSVDAIDAI</sequence>
<keyword evidence="3" id="KW-1185">Reference proteome</keyword>
<dbReference type="AlphaFoldDB" id="A0A1X7S9S1"/>
<keyword evidence="1" id="KW-0175">Coiled coil</keyword>
<dbReference type="EMBL" id="LT853706">
    <property type="protein sequence ID" value="SMQ56442.1"/>
    <property type="molecule type" value="Genomic_DNA"/>
</dbReference>
<protein>
    <submittedName>
        <fullName evidence="2">Uncharacterized protein</fullName>
    </submittedName>
</protein>
<feature type="coiled-coil region" evidence="1">
    <location>
        <begin position="137"/>
        <end position="164"/>
    </location>
</feature>
<accession>A0A1X7S9S1</accession>
<gene>
    <name evidence="2" type="ORF">ZT3D7_G11597</name>
</gene>
<organism evidence="2 3">
    <name type="scientific">Zymoseptoria tritici (strain ST99CH_3D7)</name>
    <dbReference type="NCBI Taxonomy" id="1276538"/>
    <lineage>
        <taxon>Eukaryota</taxon>
        <taxon>Fungi</taxon>
        <taxon>Dikarya</taxon>
        <taxon>Ascomycota</taxon>
        <taxon>Pezizomycotina</taxon>
        <taxon>Dothideomycetes</taxon>
        <taxon>Dothideomycetidae</taxon>
        <taxon>Mycosphaerellales</taxon>
        <taxon>Mycosphaerellaceae</taxon>
        <taxon>Zymoseptoria</taxon>
    </lineage>
</organism>
<dbReference type="Proteomes" id="UP000215127">
    <property type="component" value="Chromosome 17"/>
</dbReference>
<evidence type="ECO:0000313" key="2">
    <source>
        <dbReference type="EMBL" id="SMQ56442.1"/>
    </source>
</evidence>
<name>A0A1X7S9S1_ZYMT9</name>
<evidence type="ECO:0000256" key="1">
    <source>
        <dbReference type="SAM" id="Coils"/>
    </source>
</evidence>
<evidence type="ECO:0000313" key="3">
    <source>
        <dbReference type="Proteomes" id="UP000215127"/>
    </source>
</evidence>